<dbReference type="Proteomes" id="UP000322245">
    <property type="component" value="Unassembled WGS sequence"/>
</dbReference>
<sequence>MKQSDPVPSVPSTAYAALSSSLSNPSTHSSIPSPSNPSTLLPTLFTLPTSSGMVVTSWCRILTAKSSGYPFPTIHIPNPAHPNTIAVAIPNAFAPNNAPSPSPSPPSPSSPSFPSPSFLSRAPFLAFPKDSPVLLLKHQQSPEKRSFFPSVE</sequence>
<evidence type="ECO:0000313" key="2">
    <source>
        <dbReference type="EMBL" id="TYJ51484.1"/>
    </source>
</evidence>
<reference evidence="2 3" key="1">
    <citation type="submission" date="2017-05" db="EMBL/GenBank/DDBJ databases">
        <title>The Genome Sequence of Tsuchiyaea wingfieldii DSM 27421.</title>
        <authorList>
            <person name="Cuomo C."/>
            <person name="Passer A."/>
            <person name="Billmyre B."/>
            <person name="Heitman J."/>
        </authorList>
    </citation>
    <scope>NUCLEOTIDE SEQUENCE [LARGE SCALE GENOMIC DNA]</scope>
    <source>
        <strain evidence="2 3">DSM 27421</strain>
    </source>
</reference>
<keyword evidence="3" id="KW-1185">Reference proteome</keyword>
<evidence type="ECO:0000313" key="3">
    <source>
        <dbReference type="Proteomes" id="UP000322245"/>
    </source>
</evidence>
<evidence type="ECO:0000256" key="1">
    <source>
        <dbReference type="SAM" id="MobiDB-lite"/>
    </source>
</evidence>
<organism evidence="2 3">
    <name type="scientific">Cryptococcus floricola</name>
    <dbReference type="NCBI Taxonomy" id="2591691"/>
    <lineage>
        <taxon>Eukaryota</taxon>
        <taxon>Fungi</taxon>
        <taxon>Dikarya</taxon>
        <taxon>Basidiomycota</taxon>
        <taxon>Agaricomycotina</taxon>
        <taxon>Tremellomycetes</taxon>
        <taxon>Tremellales</taxon>
        <taxon>Cryptococcaceae</taxon>
        <taxon>Cryptococcus</taxon>
    </lineage>
</organism>
<feature type="region of interest" description="Disordered" evidence="1">
    <location>
        <begin position="1"/>
        <end position="35"/>
    </location>
</feature>
<accession>A0A5D3AKH8</accession>
<feature type="compositionally biased region" description="Pro residues" evidence="1">
    <location>
        <begin position="98"/>
        <end position="114"/>
    </location>
</feature>
<protein>
    <submittedName>
        <fullName evidence="2">Uncharacterized protein</fullName>
    </submittedName>
</protein>
<name>A0A5D3AKH8_9TREE</name>
<feature type="region of interest" description="Disordered" evidence="1">
    <location>
        <begin position="92"/>
        <end position="116"/>
    </location>
</feature>
<dbReference type="AlphaFoldDB" id="A0A5D3AKH8"/>
<gene>
    <name evidence="2" type="ORF">B9479_007947</name>
</gene>
<dbReference type="EMBL" id="NIDF01000231">
    <property type="protein sequence ID" value="TYJ51484.1"/>
    <property type="molecule type" value="Genomic_DNA"/>
</dbReference>
<proteinExistence type="predicted"/>
<comment type="caution">
    <text evidence="2">The sequence shown here is derived from an EMBL/GenBank/DDBJ whole genome shotgun (WGS) entry which is preliminary data.</text>
</comment>
<feature type="compositionally biased region" description="Low complexity" evidence="1">
    <location>
        <begin position="11"/>
        <end position="35"/>
    </location>
</feature>